<proteinExistence type="predicted"/>
<dbReference type="RefSeq" id="XP_004030205.1">
    <property type="nucleotide sequence ID" value="XM_004030157.1"/>
</dbReference>
<organism evidence="2 3">
    <name type="scientific">Ichthyophthirius multifiliis</name>
    <name type="common">White spot disease agent</name>
    <name type="synonym">Ich</name>
    <dbReference type="NCBI Taxonomy" id="5932"/>
    <lineage>
        <taxon>Eukaryota</taxon>
        <taxon>Sar</taxon>
        <taxon>Alveolata</taxon>
        <taxon>Ciliophora</taxon>
        <taxon>Intramacronucleata</taxon>
        <taxon>Oligohymenophorea</taxon>
        <taxon>Hymenostomatida</taxon>
        <taxon>Ophryoglenina</taxon>
        <taxon>Ichthyophthirius</taxon>
    </lineage>
</organism>
<dbReference type="AlphaFoldDB" id="G0R0M5"/>
<evidence type="ECO:0000256" key="1">
    <source>
        <dbReference type="SAM" id="Phobius"/>
    </source>
</evidence>
<keyword evidence="1" id="KW-0812">Transmembrane</keyword>
<gene>
    <name evidence="2" type="ORF">IMG5_165650</name>
</gene>
<name>G0R0M5_ICHMU</name>
<dbReference type="GeneID" id="14905065"/>
<protein>
    <submittedName>
        <fullName evidence="2">Uncharacterized protein</fullName>
    </submittedName>
</protein>
<dbReference type="EMBL" id="GL984197">
    <property type="protein sequence ID" value="EGR28969.1"/>
    <property type="molecule type" value="Genomic_DNA"/>
</dbReference>
<evidence type="ECO:0000313" key="3">
    <source>
        <dbReference type="Proteomes" id="UP000008983"/>
    </source>
</evidence>
<sequence length="86" mass="9824">MSSICHFFSLIWHGYVYSLYYLSTTMISGGSNDLPLNMYECVFGIVCMFTTGMAWAYCLNTIGNIINSLGIEKQKYEDDMLQYTSI</sequence>
<keyword evidence="3" id="KW-1185">Reference proteome</keyword>
<keyword evidence="1" id="KW-0472">Membrane</keyword>
<accession>G0R0M5</accession>
<dbReference type="InParanoid" id="G0R0M5"/>
<feature type="transmembrane region" description="Helical" evidence="1">
    <location>
        <begin position="43"/>
        <end position="66"/>
    </location>
</feature>
<feature type="transmembrane region" description="Helical" evidence="1">
    <location>
        <begin position="7"/>
        <end position="23"/>
    </location>
</feature>
<evidence type="ECO:0000313" key="2">
    <source>
        <dbReference type="EMBL" id="EGR28969.1"/>
    </source>
</evidence>
<reference evidence="2 3" key="1">
    <citation type="submission" date="2011-07" db="EMBL/GenBank/DDBJ databases">
        <authorList>
            <person name="Coyne R."/>
            <person name="Brami D."/>
            <person name="Johnson J."/>
            <person name="Hostetler J."/>
            <person name="Hannick L."/>
            <person name="Clark T."/>
            <person name="Cassidy-Hanley D."/>
            <person name="Inman J."/>
        </authorList>
    </citation>
    <scope>NUCLEOTIDE SEQUENCE [LARGE SCALE GENOMIC DNA]</scope>
    <source>
        <strain evidence="2 3">G5</strain>
    </source>
</reference>
<dbReference type="SUPFAM" id="SSF81324">
    <property type="entry name" value="Voltage-gated potassium channels"/>
    <property type="match status" value="1"/>
</dbReference>
<dbReference type="Proteomes" id="UP000008983">
    <property type="component" value="Unassembled WGS sequence"/>
</dbReference>
<keyword evidence="1" id="KW-1133">Transmembrane helix</keyword>